<accession>A0A1E8FAY4</accession>
<comment type="caution">
    <text evidence="4">The sequence shown here is derived from an EMBL/GenBank/DDBJ whole genome shotgun (WGS) entry which is preliminary data.</text>
</comment>
<dbReference type="InterPro" id="IPR011006">
    <property type="entry name" value="CheY-like_superfamily"/>
</dbReference>
<dbReference type="GO" id="GO:0000160">
    <property type="term" value="P:phosphorelay signal transduction system"/>
    <property type="evidence" value="ECO:0007669"/>
    <property type="project" value="InterPro"/>
</dbReference>
<feature type="domain" description="Response regulatory" evidence="3">
    <location>
        <begin position="11"/>
        <end position="126"/>
    </location>
</feature>
<dbReference type="InterPro" id="IPR001789">
    <property type="entry name" value="Sig_transdc_resp-reg_receiver"/>
</dbReference>
<sequence length="408" mass="45914">MRSQCRQDCGEVLLVDDNAADRSLLKAMLEKLDYRIWEAENGKQALEQLSCRPFDMVLSDWMMPEMTGPELCQRIATRFENKPYIILITGRQETNDLIRGIESGADDFLTKPFHYDELRVRVHAGSRVAKLQRKLLEQNLILVRHLHQQHKLVEQNKQELTLAARVLMADLPDSINVYGKSVEVYGQLKPANTLGGDVLNHFMLDDAHLAFYLIDVVGHGVSAALNAFLLSKTLVRHDDQQSLLYQNQQLRSPGEVASALNTQFFDPLSTSQYFTMIYGVLNINTGDGVFCQAGSPSPVICDTDGHCTEPGHGGFPVGLIDNATFEEYAFTLKPGQRLLVFSDGFVELDIDNSRCQQQRLYALLSATASLPLDQAIAYCYNEVENWTEHHTQLDDMSMLAIQMREAGQ</sequence>
<dbReference type="SMART" id="SM00448">
    <property type="entry name" value="REC"/>
    <property type="match status" value="1"/>
</dbReference>
<reference evidence="4 5" key="1">
    <citation type="submission" date="2016-09" db="EMBL/GenBank/DDBJ databases">
        <title>Alteromonas lipolytica, a new species isolated from sea water.</title>
        <authorList>
            <person name="Wu Y.-H."/>
            <person name="Cheng H."/>
            <person name="Xu X.-W."/>
        </authorList>
    </citation>
    <scope>NUCLEOTIDE SEQUENCE [LARGE SCALE GENOMIC DNA]</scope>
    <source>
        <strain evidence="4 5">JW12</strain>
    </source>
</reference>
<dbReference type="Pfam" id="PF07228">
    <property type="entry name" value="SpoIIE"/>
    <property type="match status" value="1"/>
</dbReference>
<name>A0A1E8FAY4_9ALTE</name>
<dbReference type="PANTHER" id="PTHR43156:SF2">
    <property type="entry name" value="STAGE II SPORULATION PROTEIN E"/>
    <property type="match status" value="1"/>
</dbReference>
<dbReference type="PANTHER" id="PTHR43156">
    <property type="entry name" value="STAGE II SPORULATION PROTEIN E-RELATED"/>
    <property type="match status" value="1"/>
</dbReference>
<evidence type="ECO:0000313" key="5">
    <source>
        <dbReference type="Proteomes" id="UP000176037"/>
    </source>
</evidence>
<keyword evidence="2" id="KW-0597">Phosphoprotein</keyword>
<dbReference type="Gene3D" id="3.60.40.10">
    <property type="entry name" value="PPM-type phosphatase domain"/>
    <property type="match status" value="1"/>
</dbReference>
<evidence type="ECO:0000259" key="3">
    <source>
        <dbReference type="PROSITE" id="PS50110"/>
    </source>
</evidence>
<proteinExistence type="predicted"/>
<dbReference type="SMART" id="SM00331">
    <property type="entry name" value="PP2C_SIG"/>
    <property type="match status" value="1"/>
</dbReference>
<dbReference type="Proteomes" id="UP000176037">
    <property type="component" value="Unassembled WGS sequence"/>
</dbReference>
<dbReference type="InterPro" id="IPR001932">
    <property type="entry name" value="PPM-type_phosphatase-like_dom"/>
</dbReference>
<dbReference type="AlphaFoldDB" id="A0A1E8FAY4"/>
<dbReference type="SUPFAM" id="SSF52172">
    <property type="entry name" value="CheY-like"/>
    <property type="match status" value="1"/>
</dbReference>
<keyword evidence="5" id="KW-1185">Reference proteome</keyword>
<keyword evidence="1" id="KW-0378">Hydrolase</keyword>
<evidence type="ECO:0000313" key="4">
    <source>
        <dbReference type="EMBL" id="OFI33069.1"/>
    </source>
</evidence>
<evidence type="ECO:0000256" key="2">
    <source>
        <dbReference type="PROSITE-ProRule" id="PRU00169"/>
    </source>
</evidence>
<dbReference type="InterPro" id="IPR052016">
    <property type="entry name" value="Bact_Sigma-Reg"/>
</dbReference>
<dbReference type="Pfam" id="PF00072">
    <property type="entry name" value="Response_reg"/>
    <property type="match status" value="1"/>
</dbReference>
<dbReference type="PROSITE" id="PS50110">
    <property type="entry name" value="RESPONSE_REGULATORY"/>
    <property type="match status" value="1"/>
</dbReference>
<evidence type="ECO:0000256" key="1">
    <source>
        <dbReference type="ARBA" id="ARBA00022801"/>
    </source>
</evidence>
<protein>
    <recommendedName>
        <fullName evidence="3">Response regulatory domain-containing protein</fullName>
    </recommendedName>
</protein>
<gene>
    <name evidence="4" type="ORF">BFC17_02015</name>
</gene>
<dbReference type="EMBL" id="MJIC01000015">
    <property type="protein sequence ID" value="OFI33069.1"/>
    <property type="molecule type" value="Genomic_DNA"/>
</dbReference>
<feature type="modified residue" description="4-aspartylphosphate" evidence="2">
    <location>
        <position position="60"/>
    </location>
</feature>
<organism evidence="4 5">
    <name type="scientific">Alteromonas lipolytica</name>
    <dbReference type="NCBI Taxonomy" id="1856405"/>
    <lineage>
        <taxon>Bacteria</taxon>
        <taxon>Pseudomonadati</taxon>
        <taxon>Pseudomonadota</taxon>
        <taxon>Gammaproteobacteria</taxon>
        <taxon>Alteromonadales</taxon>
        <taxon>Alteromonadaceae</taxon>
        <taxon>Alteromonas/Salinimonas group</taxon>
        <taxon>Alteromonas</taxon>
    </lineage>
</organism>
<dbReference type="InterPro" id="IPR036457">
    <property type="entry name" value="PPM-type-like_dom_sf"/>
</dbReference>
<dbReference type="STRING" id="1856405.BFC17_02015"/>
<dbReference type="GO" id="GO:0016791">
    <property type="term" value="F:phosphatase activity"/>
    <property type="evidence" value="ECO:0007669"/>
    <property type="project" value="TreeGrafter"/>
</dbReference>
<dbReference type="Gene3D" id="3.40.50.2300">
    <property type="match status" value="1"/>
</dbReference>